<feature type="transmembrane region" description="Helical" evidence="2">
    <location>
        <begin position="188"/>
        <end position="207"/>
    </location>
</feature>
<keyword evidence="2" id="KW-0812">Transmembrane</keyword>
<feature type="transmembrane region" description="Helical" evidence="2">
    <location>
        <begin position="214"/>
        <end position="234"/>
    </location>
</feature>
<evidence type="ECO:0000256" key="1">
    <source>
        <dbReference type="SAM" id="MobiDB-lite"/>
    </source>
</evidence>
<dbReference type="Proteomes" id="UP000500895">
    <property type="component" value="Chromosome"/>
</dbReference>
<protein>
    <submittedName>
        <fullName evidence="3">DUF6064 family protein</fullName>
    </submittedName>
</protein>
<keyword evidence="2" id="KW-0472">Membrane</keyword>
<dbReference type="InterPro" id="IPR045708">
    <property type="entry name" value="DUF6064"/>
</dbReference>
<feature type="compositionally biased region" description="Basic and acidic residues" evidence="1">
    <location>
        <begin position="21"/>
        <end position="30"/>
    </location>
</feature>
<feature type="transmembrane region" description="Helical" evidence="2">
    <location>
        <begin position="68"/>
        <end position="88"/>
    </location>
</feature>
<dbReference type="EMBL" id="CP050066">
    <property type="protein sequence ID" value="QIP11036.2"/>
    <property type="molecule type" value="Genomic_DNA"/>
</dbReference>
<evidence type="ECO:0000313" key="3">
    <source>
        <dbReference type="EMBL" id="QIP11036.2"/>
    </source>
</evidence>
<evidence type="ECO:0000256" key="2">
    <source>
        <dbReference type="SAM" id="Phobius"/>
    </source>
</evidence>
<accession>A0A6G9AFD8</accession>
<evidence type="ECO:0000313" key="4">
    <source>
        <dbReference type="Proteomes" id="UP000500895"/>
    </source>
</evidence>
<feature type="transmembrane region" description="Helical" evidence="2">
    <location>
        <begin position="100"/>
        <end position="118"/>
    </location>
</feature>
<name>A0A6G9AFD8_9BRAD</name>
<sequence>MRAEDDVEAERSMSTSGSERTSSDDVDPHQAAKQRSPLRSIEIVQEKRTMLPFTLEQFLNVFATYNKAIWPAQILAYVLGAVAVAALFRKGRASDRIVSAVLGLMWLSTGILYHGVFFSSINKAAFAFGALFVAEGAALLYTGIVRDGLRFAINYGFRAAIGAGFILYASLVYPLIGIATGHPWPTLSMFGVSPCPVTIFTFGLLLMTTGRFSYWLLVIPFIWSVIGGSAAILLDVRQDWLLLASGFIAVPILVVGNRHARAAADEGRLTPSIELRP</sequence>
<feature type="transmembrane region" description="Helical" evidence="2">
    <location>
        <begin position="124"/>
        <end position="143"/>
    </location>
</feature>
<feature type="transmembrane region" description="Helical" evidence="2">
    <location>
        <begin position="240"/>
        <end position="256"/>
    </location>
</feature>
<gene>
    <name evidence="3" type="ORF">HAV00_25400</name>
</gene>
<dbReference type="Pfam" id="PF19540">
    <property type="entry name" value="DUF6064"/>
    <property type="match status" value="1"/>
</dbReference>
<reference evidence="3 4" key="1">
    <citation type="journal article" date="2020" name="Int. J. Syst. Evol. Microbiol.">
        <title>Description and complete genome sequences of Bradyrhizobium symbiodeficiens sp. nov., a non-symbiotic bacterium associated with legumes native to Canada.</title>
        <authorList>
            <person name="Bromfield E.S.P."/>
            <person name="Cloutier S."/>
            <person name="Nguyen H.D.T."/>
        </authorList>
    </citation>
    <scope>NUCLEOTIDE SEQUENCE [LARGE SCALE GENOMIC DNA]</scope>
    <source>
        <strain evidence="3 4">101S1MB</strain>
    </source>
</reference>
<organism evidence="3 4">
    <name type="scientific">Bradyrhizobium symbiodeficiens</name>
    <dbReference type="NCBI Taxonomy" id="1404367"/>
    <lineage>
        <taxon>Bacteria</taxon>
        <taxon>Pseudomonadati</taxon>
        <taxon>Pseudomonadota</taxon>
        <taxon>Alphaproteobacteria</taxon>
        <taxon>Hyphomicrobiales</taxon>
        <taxon>Nitrobacteraceae</taxon>
        <taxon>Bradyrhizobium</taxon>
    </lineage>
</organism>
<keyword evidence="2" id="KW-1133">Transmembrane helix</keyword>
<dbReference type="RefSeq" id="WP_244637434.1">
    <property type="nucleotide sequence ID" value="NZ_CP050066.2"/>
</dbReference>
<proteinExistence type="predicted"/>
<dbReference type="AlphaFoldDB" id="A0A6G9AFD8"/>
<feature type="region of interest" description="Disordered" evidence="1">
    <location>
        <begin position="1"/>
        <end position="36"/>
    </location>
</feature>
<feature type="transmembrane region" description="Helical" evidence="2">
    <location>
        <begin position="155"/>
        <end position="176"/>
    </location>
</feature>